<dbReference type="HOGENOM" id="CLU_1365566_0_0_11"/>
<name>A0A0B5DVW0_9ACTN</name>
<dbReference type="AlphaFoldDB" id="A0A0B5DVW0"/>
<evidence type="ECO:0000313" key="2">
    <source>
        <dbReference type="EMBL" id="AJE44362.1"/>
    </source>
</evidence>
<dbReference type="Proteomes" id="UP000031526">
    <property type="component" value="Chromosome"/>
</dbReference>
<dbReference type="OrthoDB" id="4332938at2"/>
<dbReference type="Proteomes" id="UP000325763">
    <property type="component" value="Chromosome"/>
</dbReference>
<feature type="transmembrane region" description="Helical" evidence="1">
    <location>
        <begin position="83"/>
        <end position="104"/>
    </location>
</feature>
<keyword evidence="1" id="KW-0472">Membrane</keyword>
<proteinExistence type="predicted"/>
<reference evidence="4" key="1">
    <citation type="submission" date="2014-09" db="EMBL/GenBank/DDBJ databases">
        <title>Sequence of the Streptomyces nodosus genome.</title>
        <authorList>
            <person name="Sweeney P."/>
            <person name="Stephens N."/>
            <person name="Murphy C."/>
            <person name="Caffrey P."/>
        </authorList>
    </citation>
    <scope>NUCLEOTIDE SEQUENCE [LARGE SCALE GENOMIC DNA]</scope>
    <source>
        <strain evidence="4">ATCC 14899</strain>
    </source>
</reference>
<gene>
    <name evidence="3" type="ORF">CP978_33780</name>
    <name evidence="2" type="ORF">SNOD_33545</name>
</gene>
<keyword evidence="4" id="KW-1185">Reference proteome</keyword>
<keyword evidence="1" id="KW-1133">Transmembrane helix</keyword>
<evidence type="ECO:0000313" key="3">
    <source>
        <dbReference type="EMBL" id="QEV42852.1"/>
    </source>
</evidence>
<keyword evidence="1" id="KW-0812">Transmembrane</keyword>
<accession>A0A0B5DVW0</accession>
<evidence type="ECO:0000313" key="5">
    <source>
        <dbReference type="Proteomes" id="UP000325763"/>
    </source>
</evidence>
<dbReference type="STRING" id="40318.SNOD_33545"/>
<reference evidence="3 5" key="3">
    <citation type="submission" date="2017-09" db="EMBL/GenBank/DDBJ databases">
        <title>Streptomyces genome completion.</title>
        <authorList>
            <person name="Lee N."/>
            <person name="Cho B.-K."/>
        </authorList>
    </citation>
    <scope>NUCLEOTIDE SEQUENCE [LARGE SCALE GENOMIC DNA]</scope>
    <source>
        <strain evidence="3 5">ATCC 14899</strain>
    </source>
</reference>
<protein>
    <submittedName>
        <fullName evidence="2">Uncharacterized protein</fullName>
    </submittedName>
</protein>
<organism evidence="2 4">
    <name type="scientific">Streptomyces nodosus</name>
    <dbReference type="NCBI Taxonomy" id="40318"/>
    <lineage>
        <taxon>Bacteria</taxon>
        <taxon>Bacillati</taxon>
        <taxon>Actinomycetota</taxon>
        <taxon>Actinomycetes</taxon>
        <taxon>Kitasatosporales</taxon>
        <taxon>Streptomycetaceae</taxon>
        <taxon>Streptomyces</taxon>
    </lineage>
</organism>
<evidence type="ECO:0000256" key="1">
    <source>
        <dbReference type="SAM" id="Phobius"/>
    </source>
</evidence>
<dbReference type="EMBL" id="CP023747">
    <property type="protein sequence ID" value="QEV42852.1"/>
    <property type="molecule type" value="Genomic_DNA"/>
</dbReference>
<reference evidence="2 4" key="2">
    <citation type="journal article" date="2016" name="Appl. Microbiol. Biotechnol.">
        <title>Exploiting the genome sequence of Streptomyces nodosus for enhanced antibiotic production.</title>
        <authorList>
            <person name="Sweeney P."/>
            <person name="Murphy C.D."/>
            <person name="Caffrey P."/>
        </authorList>
    </citation>
    <scope>NUCLEOTIDE SEQUENCE [LARGE SCALE GENOMIC DNA]</scope>
    <source>
        <strain evidence="2 4">ATCC 14899</strain>
    </source>
</reference>
<sequence>MTWWLYTRRTVLLAVVTAGFWMTTLAVGNTSLPLPQLGGATSASVPFVLFAPLAPAIALNACYGTPTPVEATAVRRVAVRDSLLALAVVAATAAVATPVAAGWISGVDGFLAESAVRNLACYTGLALIGRTVLGNHASTVIPTLLALTVSVFGYGPGQAAHWWAWPAAQPSDVLSWAGSAALLMIGLYRTARGDFPGHS</sequence>
<dbReference type="EMBL" id="CP009313">
    <property type="protein sequence ID" value="AJE44362.1"/>
    <property type="molecule type" value="Genomic_DNA"/>
</dbReference>
<feature type="transmembrane region" description="Helical" evidence="1">
    <location>
        <begin position="42"/>
        <end position="63"/>
    </location>
</feature>
<dbReference type="RefSeq" id="WP_043447431.1">
    <property type="nucleotide sequence ID" value="NZ_CP009313.1"/>
</dbReference>
<evidence type="ECO:0000313" key="4">
    <source>
        <dbReference type="Proteomes" id="UP000031526"/>
    </source>
</evidence>
<dbReference type="KEGG" id="snq:CP978_33780"/>